<evidence type="ECO:0000313" key="6">
    <source>
        <dbReference type="EMBL" id="GAA3626871.1"/>
    </source>
</evidence>
<dbReference type="Gene3D" id="3.30.1120.10">
    <property type="match status" value="1"/>
</dbReference>
<reference evidence="7" key="1">
    <citation type="journal article" date="2019" name="Int. J. Syst. Evol. Microbiol.">
        <title>The Global Catalogue of Microorganisms (GCM) 10K type strain sequencing project: providing services to taxonomists for standard genome sequencing and annotation.</title>
        <authorList>
            <consortium name="The Broad Institute Genomics Platform"/>
            <consortium name="The Broad Institute Genome Sequencing Center for Infectious Disease"/>
            <person name="Wu L."/>
            <person name="Ma J."/>
        </authorList>
    </citation>
    <scope>NUCLEOTIDE SEQUENCE [LARGE SCALE GENOMIC DNA]</scope>
    <source>
        <strain evidence="7">JCM 16902</strain>
    </source>
</reference>
<evidence type="ECO:0000256" key="1">
    <source>
        <dbReference type="ARBA" id="ARBA00008779"/>
    </source>
</evidence>
<evidence type="ECO:0000256" key="2">
    <source>
        <dbReference type="ARBA" id="ARBA00022723"/>
    </source>
</evidence>
<organism evidence="6 7">
    <name type="scientific">Kineosporia mesophila</name>
    <dbReference type="NCBI Taxonomy" id="566012"/>
    <lineage>
        <taxon>Bacteria</taxon>
        <taxon>Bacillati</taxon>
        <taxon>Actinomycetota</taxon>
        <taxon>Actinomycetes</taxon>
        <taxon>Kineosporiales</taxon>
        <taxon>Kineosporiaceae</taxon>
        <taxon>Kineosporia</taxon>
    </lineage>
</organism>
<name>A0ABP7A8C4_9ACTN</name>
<proteinExistence type="inferred from homology"/>
<comment type="similarity">
    <text evidence="1">Belongs to the sulfatase family.</text>
</comment>
<dbReference type="InterPro" id="IPR000917">
    <property type="entry name" value="Sulfatase_N"/>
</dbReference>
<comment type="caution">
    <text evidence="6">The sequence shown here is derived from an EMBL/GenBank/DDBJ whole genome shotgun (WGS) entry which is preliminary data.</text>
</comment>
<dbReference type="Gene3D" id="3.40.720.10">
    <property type="entry name" value="Alkaline Phosphatase, subunit A"/>
    <property type="match status" value="1"/>
</dbReference>
<dbReference type="InterPro" id="IPR050738">
    <property type="entry name" value="Sulfatase"/>
</dbReference>
<accession>A0ABP7A8C4</accession>
<dbReference type="PROSITE" id="PS00523">
    <property type="entry name" value="SULFATASE_1"/>
    <property type="match status" value="1"/>
</dbReference>
<feature type="domain" description="Sulfatase N-terminal" evidence="5">
    <location>
        <begin position="53"/>
        <end position="466"/>
    </location>
</feature>
<evidence type="ECO:0000313" key="7">
    <source>
        <dbReference type="Proteomes" id="UP001501074"/>
    </source>
</evidence>
<evidence type="ECO:0000256" key="3">
    <source>
        <dbReference type="ARBA" id="ARBA00022801"/>
    </source>
</evidence>
<dbReference type="Proteomes" id="UP001501074">
    <property type="component" value="Unassembled WGS sequence"/>
</dbReference>
<dbReference type="SUPFAM" id="SSF53649">
    <property type="entry name" value="Alkaline phosphatase-like"/>
    <property type="match status" value="1"/>
</dbReference>
<sequence>MYEVELPVAVFEAGRHVLPEPERKQTVVTAVGIHDQHAPFEAIGPTTPPPAAPNVVIVVLDDLGFGSSSAFGGPCHMPTAERLATQGLRYNRFHVNALCSPTRQSLMTGRNCHSVGMGGTTEMATAAPGYSGFRPASAATLAQILHGNGYSTAAFGKWHQTPPREISPVGPFDRWPTGEGFDSFYGFMGAEMNHWYPQLYRGTTPFEPARRPEDGYHLSEDLVDQSIDWIRTQRSLTPGRPFFTYLAMGASHAPLHVAPQWREKYAGRFDAGWDVAREEILARQKELGVIPEDAELAPWADGLPHWDELSDNQKQISARFMETFAGFTEHCDTQVGRLVDALEGLGELDNTIFVYLLGDNGASGEGGVDGTLNEHRLGHGIADDPDVMINEIDLLGTPDSYAIGPAGWAVALNTPYQWTKQVASHFGGTRDGLVIHWPEGIEGPGIRPQFHHVIDVLPTILDCVGVPAPVSVNGVQQQPIEGTSMRYTFDDPQAADRRTTQYFEMCGNRGIYHEGWMAVTRHGIPWQMIPDPDRRFENDVWELYDLTTDWTQSSDLAAAQPGRLRQLQDLFLVEAAKHQVFPLDDRVTERENPTLAGRIDLLGERRSITYHGGMRRLTEETTPNVKNRSHSITADIEVAEGADGVVIAQGGAFGGWSLYLVDGYPTYHYNYFALQRFTIRTQSPLPTGRHQVRAEFTYDGEGAGLGGSVDIYVNDVCDGKGRVGATIPYYFSFDETLNIGVDLGTPVSTEYPRLDNALTGLVHEVRIDLGEDQSGHSGNDGGKYARVMGAQ</sequence>
<keyword evidence="7" id="KW-1185">Reference proteome</keyword>
<evidence type="ECO:0000259" key="5">
    <source>
        <dbReference type="Pfam" id="PF00884"/>
    </source>
</evidence>
<protein>
    <submittedName>
        <fullName evidence="6">Arylsulfatase AtsD</fullName>
    </submittedName>
</protein>
<dbReference type="CDD" id="cd16025">
    <property type="entry name" value="PAS_like"/>
    <property type="match status" value="1"/>
</dbReference>
<dbReference type="PANTHER" id="PTHR42693:SF43">
    <property type="entry name" value="BLL2667 PROTEIN"/>
    <property type="match status" value="1"/>
</dbReference>
<keyword evidence="3" id="KW-0378">Hydrolase</keyword>
<gene>
    <name evidence="6" type="primary">atsD</name>
    <name evidence="6" type="ORF">GCM10022223_50180</name>
</gene>
<dbReference type="EMBL" id="BAAAZO010000010">
    <property type="protein sequence ID" value="GAA3626871.1"/>
    <property type="molecule type" value="Genomic_DNA"/>
</dbReference>
<dbReference type="InterPro" id="IPR024607">
    <property type="entry name" value="Sulfatase_CS"/>
</dbReference>
<dbReference type="PANTHER" id="PTHR42693">
    <property type="entry name" value="ARYLSULFATASE FAMILY MEMBER"/>
    <property type="match status" value="1"/>
</dbReference>
<evidence type="ECO:0000256" key="4">
    <source>
        <dbReference type="ARBA" id="ARBA00022837"/>
    </source>
</evidence>
<dbReference type="Pfam" id="PF00884">
    <property type="entry name" value="Sulfatase"/>
    <property type="match status" value="1"/>
</dbReference>
<keyword evidence="4" id="KW-0106">Calcium</keyword>
<dbReference type="InterPro" id="IPR017850">
    <property type="entry name" value="Alkaline_phosphatase_core_sf"/>
</dbReference>
<keyword evidence="2" id="KW-0479">Metal-binding</keyword>